<dbReference type="Proteomes" id="UP001159427">
    <property type="component" value="Unassembled WGS sequence"/>
</dbReference>
<gene>
    <name evidence="11" type="ORF">PEVE_00029228</name>
</gene>
<dbReference type="Pfam" id="PF02936">
    <property type="entry name" value="COX4"/>
    <property type="match status" value="1"/>
</dbReference>
<evidence type="ECO:0000256" key="2">
    <source>
        <dbReference type="ARBA" id="ARBA00008135"/>
    </source>
</evidence>
<keyword evidence="5" id="KW-0809">Transit peptide</keyword>
<accession>A0ABN8SWN0</accession>
<evidence type="ECO:0000256" key="1">
    <source>
        <dbReference type="ARBA" id="ARBA00004434"/>
    </source>
</evidence>
<dbReference type="InterPro" id="IPR004203">
    <property type="entry name" value="Cyt_c_oxidase_su4_fam"/>
</dbReference>
<proteinExistence type="inferred from homology"/>
<dbReference type="Gene3D" id="1.10.442.10">
    <property type="entry name" value="Cytochrome c oxidase subunit IV"/>
    <property type="match status" value="1"/>
</dbReference>
<keyword evidence="7" id="KW-0560">Oxidoreductase</keyword>
<evidence type="ECO:0000256" key="10">
    <source>
        <dbReference type="SAM" id="Phobius"/>
    </source>
</evidence>
<sequence length="159" mass="17621">SAILLDFGSSATCTMAGLLRMSALPRVYSRLSCRKIQTSAARQYKPVPTTRPEYVSELEALQAKEKGPWSELSKQEKVDLYRSQFAKTIPESKIQEPYAKKVVGLVSAGLAVSVVFFAFLRKYIGPEKPRTLTPEWQADSVKKAKRLKSNPISGIASEP</sequence>
<evidence type="ECO:0000256" key="7">
    <source>
        <dbReference type="ARBA" id="ARBA00023002"/>
    </source>
</evidence>
<comment type="caution">
    <text evidence="11">The sequence shown here is derived from an EMBL/GenBank/DDBJ whole genome shotgun (WGS) entry which is preliminary data.</text>
</comment>
<comment type="subcellular location">
    <subcellularLocation>
        <location evidence="1">Mitochondrion inner membrane</location>
        <topology evidence="1">Single-pass membrane protein</topology>
    </subcellularLocation>
</comment>
<organism evidence="11 12">
    <name type="scientific">Porites evermanni</name>
    <dbReference type="NCBI Taxonomy" id="104178"/>
    <lineage>
        <taxon>Eukaryota</taxon>
        <taxon>Metazoa</taxon>
        <taxon>Cnidaria</taxon>
        <taxon>Anthozoa</taxon>
        <taxon>Hexacorallia</taxon>
        <taxon>Scleractinia</taxon>
        <taxon>Fungiina</taxon>
        <taxon>Poritidae</taxon>
        <taxon>Porites</taxon>
    </lineage>
</organism>
<reference evidence="11 12" key="1">
    <citation type="submission" date="2022-05" db="EMBL/GenBank/DDBJ databases">
        <authorList>
            <consortium name="Genoscope - CEA"/>
            <person name="William W."/>
        </authorList>
    </citation>
    <scope>NUCLEOTIDE SEQUENCE [LARGE SCALE GENOMIC DNA]</scope>
</reference>
<evidence type="ECO:0000313" key="11">
    <source>
        <dbReference type="EMBL" id="CAH3195013.1"/>
    </source>
</evidence>
<keyword evidence="12" id="KW-1185">Reference proteome</keyword>
<protein>
    <recommendedName>
        <fullName evidence="13">Cytochrome c oxidase subunit IV</fullName>
    </recommendedName>
</protein>
<evidence type="ECO:0000256" key="3">
    <source>
        <dbReference type="ARBA" id="ARBA00022692"/>
    </source>
</evidence>
<keyword evidence="9 10" id="KW-0472">Membrane</keyword>
<evidence type="ECO:0000313" key="12">
    <source>
        <dbReference type="Proteomes" id="UP001159427"/>
    </source>
</evidence>
<dbReference type="PANTHER" id="PTHR10707:SF10">
    <property type="entry name" value="CYTOCHROME C OXIDASE SUBUNIT 4"/>
    <property type="match status" value="1"/>
</dbReference>
<keyword evidence="6 10" id="KW-1133">Transmembrane helix</keyword>
<dbReference type="SUPFAM" id="SSF81406">
    <property type="entry name" value="Mitochondrial cytochrome c oxidase subunit IV"/>
    <property type="match status" value="1"/>
</dbReference>
<evidence type="ECO:0000256" key="8">
    <source>
        <dbReference type="ARBA" id="ARBA00023128"/>
    </source>
</evidence>
<evidence type="ECO:0000256" key="4">
    <source>
        <dbReference type="ARBA" id="ARBA00022792"/>
    </source>
</evidence>
<keyword evidence="3 10" id="KW-0812">Transmembrane</keyword>
<feature type="non-terminal residue" evidence="11">
    <location>
        <position position="1"/>
    </location>
</feature>
<dbReference type="CDD" id="cd00922">
    <property type="entry name" value="Cyt_c_Oxidase_IV"/>
    <property type="match status" value="1"/>
</dbReference>
<evidence type="ECO:0008006" key="13">
    <source>
        <dbReference type="Google" id="ProtNLM"/>
    </source>
</evidence>
<keyword evidence="4" id="KW-0999">Mitochondrion inner membrane</keyword>
<feature type="transmembrane region" description="Helical" evidence="10">
    <location>
        <begin position="102"/>
        <end position="120"/>
    </location>
</feature>
<name>A0ABN8SWN0_9CNID</name>
<dbReference type="PANTHER" id="PTHR10707">
    <property type="entry name" value="CYTOCHROME C OXIDASE SUBUNIT IV"/>
    <property type="match status" value="1"/>
</dbReference>
<evidence type="ECO:0000256" key="6">
    <source>
        <dbReference type="ARBA" id="ARBA00022989"/>
    </source>
</evidence>
<comment type="similarity">
    <text evidence="2">Belongs to the cytochrome c oxidase IV family.</text>
</comment>
<keyword evidence="8" id="KW-0496">Mitochondrion</keyword>
<dbReference type="InterPro" id="IPR036639">
    <property type="entry name" value="Cyt_c_oxidase_su4_sf"/>
</dbReference>
<dbReference type="EMBL" id="CALNXI010004071">
    <property type="protein sequence ID" value="CAH3195013.1"/>
    <property type="molecule type" value="Genomic_DNA"/>
</dbReference>
<evidence type="ECO:0000256" key="5">
    <source>
        <dbReference type="ARBA" id="ARBA00022946"/>
    </source>
</evidence>
<evidence type="ECO:0000256" key="9">
    <source>
        <dbReference type="ARBA" id="ARBA00023136"/>
    </source>
</evidence>